<evidence type="ECO:0000313" key="1">
    <source>
        <dbReference type="EMBL" id="MEQ4486172.1"/>
    </source>
</evidence>
<evidence type="ECO:0008006" key="3">
    <source>
        <dbReference type="Google" id="ProtNLM"/>
    </source>
</evidence>
<protein>
    <recommendedName>
        <fullName evidence="3">WG repeat-containing protein</fullName>
    </recommendedName>
</protein>
<sequence length="348" mass="40741">MEDIVLKFNHRRCTLLENEVILDIQPIITEDNSYFAITRSGKILEINTKDESCNTVFSIDNGELDFDKYVSILISSDRNIVAAFNTFGRNGLVIDLNMNRIMMRFSRDEYHYEQTIFPVAFVKHNNQVLIIHGTLWNRLDITNPLTGEVLTARENPETTEEHYLDYFHGQLLISPDHEWVVDNGWEWHPLGSVTTWNLKQWIINNKWESEDGVSKKDLWWGKEDWNDPICWISNTQVGLSGKLDISLFDEEDILNHQKGTVYRIYNVTDGSIVNEFEIYYGKLFFDTYLFCSSQDKGFQIYDHSNGKVLFEDNTINPVIYHNKSKEFIEVKDNEIMICQLLEGECNFS</sequence>
<dbReference type="RefSeq" id="WP_232189183.1">
    <property type="nucleotide sequence ID" value="NZ_JAIOAP010000018.1"/>
</dbReference>
<dbReference type="EMBL" id="JASKHM010000019">
    <property type="protein sequence ID" value="MEQ4486172.1"/>
    <property type="molecule type" value="Genomic_DNA"/>
</dbReference>
<name>A0ABV1L328_9BACL</name>
<gene>
    <name evidence="1" type="ORF">QJS35_27705</name>
</gene>
<dbReference type="InterPro" id="IPR011047">
    <property type="entry name" value="Quinoprotein_ADH-like_sf"/>
</dbReference>
<organism evidence="1 2">
    <name type="scientific">Cohnella silvisoli</name>
    <dbReference type="NCBI Taxonomy" id="2873699"/>
    <lineage>
        <taxon>Bacteria</taxon>
        <taxon>Bacillati</taxon>
        <taxon>Bacillota</taxon>
        <taxon>Bacilli</taxon>
        <taxon>Bacillales</taxon>
        <taxon>Paenibacillaceae</taxon>
        <taxon>Cohnella</taxon>
    </lineage>
</organism>
<reference evidence="1 2" key="1">
    <citation type="journal article" date="2023" name="Genome Announc.">
        <title>Pan-Genome Analyses of the Genus Cohnella and Proposal of the Novel Species Cohnella silvisoli sp. nov., Isolated from Forest Soil.</title>
        <authorList>
            <person name="Wang C."/>
            <person name="Mao L."/>
            <person name="Bao G."/>
            <person name="Zhu H."/>
        </authorList>
    </citation>
    <scope>NUCLEOTIDE SEQUENCE [LARGE SCALE GENOMIC DNA]</scope>
    <source>
        <strain evidence="1 2">NL03-T5-1</strain>
    </source>
</reference>
<dbReference type="SUPFAM" id="SSF50998">
    <property type="entry name" value="Quinoprotein alcohol dehydrogenase-like"/>
    <property type="match status" value="1"/>
</dbReference>
<evidence type="ECO:0000313" key="2">
    <source>
        <dbReference type="Proteomes" id="UP001493487"/>
    </source>
</evidence>
<accession>A0ABV1L328</accession>
<dbReference type="Proteomes" id="UP001493487">
    <property type="component" value="Unassembled WGS sequence"/>
</dbReference>
<comment type="caution">
    <text evidence="1">The sequence shown here is derived from an EMBL/GenBank/DDBJ whole genome shotgun (WGS) entry which is preliminary data.</text>
</comment>
<proteinExistence type="predicted"/>
<keyword evidence="2" id="KW-1185">Reference proteome</keyword>